<feature type="region of interest" description="Disordered" evidence="11">
    <location>
        <begin position="1"/>
        <end position="22"/>
    </location>
</feature>
<keyword evidence="8 9" id="KW-0539">Nucleus</keyword>
<keyword evidence="5 9" id="KW-0238">DNA-binding</keyword>
<evidence type="ECO:0000313" key="15">
    <source>
        <dbReference type="Proteomes" id="UP001457282"/>
    </source>
</evidence>
<dbReference type="InterPro" id="IPR042160">
    <property type="entry name" value="HD-Zip_IV"/>
</dbReference>
<feature type="compositionally biased region" description="Basic and acidic residues" evidence="11">
    <location>
        <begin position="1171"/>
        <end position="1188"/>
    </location>
</feature>
<evidence type="ECO:0000256" key="11">
    <source>
        <dbReference type="SAM" id="MobiDB-lite"/>
    </source>
</evidence>
<accession>A0AAW1WWS8</accession>
<evidence type="ECO:0000256" key="8">
    <source>
        <dbReference type="ARBA" id="ARBA00023242"/>
    </source>
</evidence>
<dbReference type="CDD" id="cd08875">
    <property type="entry name" value="START_ArGLABRA2_like"/>
    <property type="match status" value="1"/>
</dbReference>
<dbReference type="GO" id="GO:0003677">
    <property type="term" value="F:DNA binding"/>
    <property type="evidence" value="ECO:0007669"/>
    <property type="project" value="UniProtKB-UniRule"/>
</dbReference>
<keyword evidence="15" id="KW-1185">Reference proteome</keyword>
<dbReference type="PROSITE" id="PS50848">
    <property type="entry name" value="START"/>
    <property type="match status" value="1"/>
</dbReference>
<dbReference type="InterPro" id="IPR001356">
    <property type="entry name" value="HD"/>
</dbReference>
<comment type="similarity">
    <text evidence="2">Belongs to the HD-ZIP homeobox family. Class IV subfamily.</text>
</comment>
<evidence type="ECO:0000256" key="6">
    <source>
        <dbReference type="ARBA" id="ARBA00023155"/>
    </source>
</evidence>
<organism evidence="14 15">
    <name type="scientific">Rubus argutus</name>
    <name type="common">Southern blackberry</name>
    <dbReference type="NCBI Taxonomy" id="59490"/>
    <lineage>
        <taxon>Eukaryota</taxon>
        <taxon>Viridiplantae</taxon>
        <taxon>Streptophyta</taxon>
        <taxon>Embryophyta</taxon>
        <taxon>Tracheophyta</taxon>
        <taxon>Spermatophyta</taxon>
        <taxon>Magnoliopsida</taxon>
        <taxon>eudicotyledons</taxon>
        <taxon>Gunneridae</taxon>
        <taxon>Pentapetalae</taxon>
        <taxon>rosids</taxon>
        <taxon>fabids</taxon>
        <taxon>Rosales</taxon>
        <taxon>Rosaceae</taxon>
        <taxon>Rosoideae</taxon>
        <taxon>Rosoideae incertae sedis</taxon>
        <taxon>Rubus</taxon>
    </lineage>
</organism>
<dbReference type="Gene3D" id="1.10.10.60">
    <property type="entry name" value="Homeodomain-like"/>
    <property type="match status" value="1"/>
</dbReference>
<protein>
    <recommendedName>
        <fullName evidence="16">Homeobox domain-containing protein</fullName>
    </recommendedName>
</protein>
<dbReference type="InterPro" id="IPR002913">
    <property type="entry name" value="START_lipid-bd_dom"/>
</dbReference>
<feature type="DNA-binding region" description="Homeobox" evidence="9">
    <location>
        <begin position="713"/>
        <end position="772"/>
    </location>
</feature>
<dbReference type="PROSITE" id="PS50071">
    <property type="entry name" value="HOMEOBOX_2"/>
    <property type="match status" value="1"/>
</dbReference>
<proteinExistence type="inferred from homology"/>
<dbReference type="InterPro" id="IPR021109">
    <property type="entry name" value="Peptidase_aspartic_dom_sf"/>
</dbReference>
<dbReference type="SUPFAM" id="SSF46689">
    <property type="entry name" value="Homeodomain-like"/>
    <property type="match status" value="1"/>
</dbReference>
<dbReference type="InterPro" id="IPR023393">
    <property type="entry name" value="START-like_dom_sf"/>
</dbReference>
<keyword evidence="4 10" id="KW-0175">Coiled coil</keyword>
<dbReference type="InterPro" id="IPR009057">
    <property type="entry name" value="Homeodomain-like_sf"/>
</dbReference>
<feature type="domain" description="START" evidence="13">
    <location>
        <begin position="892"/>
        <end position="1122"/>
    </location>
</feature>
<dbReference type="CDD" id="cd00303">
    <property type="entry name" value="retropepsin_like"/>
    <property type="match status" value="1"/>
</dbReference>
<dbReference type="InterPro" id="IPR057993">
    <property type="entry name" value="HD-Zip_IV_C"/>
</dbReference>
<evidence type="ECO:0000256" key="10">
    <source>
        <dbReference type="SAM" id="Coils"/>
    </source>
</evidence>
<dbReference type="SUPFAM" id="SSF55961">
    <property type="entry name" value="Bet v1-like"/>
    <property type="match status" value="2"/>
</dbReference>
<evidence type="ECO:0000256" key="3">
    <source>
        <dbReference type="ARBA" id="ARBA00023015"/>
    </source>
</evidence>
<evidence type="ECO:0000256" key="1">
    <source>
        <dbReference type="ARBA" id="ARBA00004123"/>
    </source>
</evidence>
<dbReference type="PANTHER" id="PTHR45654">
    <property type="entry name" value="HOMEOBOX-LEUCINE ZIPPER PROTEIN MERISTEM L1"/>
    <property type="match status" value="1"/>
</dbReference>
<evidence type="ECO:0000256" key="4">
    <source>
        <dbReference type="ARBA" id="ARBA00023054"/>
    </source>
</evidence>
<evidence type="ECO:0000256" key="9">
    <source>
        <dbReference type="PROSITE-ProRule" id="PRU00108"/>
    </source>
</evidence>
<gene>
    <name evidence="14" type="ORF">M0R45_026172</name>
</gene>
<feature type="region of interest" description="Disordered" evidence="11">
    <location>
        <begin position="1166"/>
        <end position="1193"/>
    </location>
</feature>
<dbReference type="Gene3D" id="2.40.70.10">
    <property type="entry name" value="Acid Proteases"/>
    <property type="match status" value="1"/>
</dbReference>
<dbReference type="EMBL" id="JBEDUW010000005">
    <property type="protein sequence ID" value="KAK9929062.1"/>
    <property type="molecule type" value="Genomic_DNA"/>
</dbReference>
<evidence type="ECO:0008006" key="16">
    <source>
        <dbReference type="Google" id="ProtNLM"/>
    </source>
</evidence>
<dbReference type="GO" id="GO:0008289">
    <property type="term" value="F:lipid binding"/>
    <property type="evidence" value="ECO:0007669"/>
    <property type="project" value="InterPro"/>
</dbReference>
<sequence length="1355" mass="152601">MTAAHLQKSLTDDDERWRETQERSAKIDYLIEQIEANRLFEQHEELTNQQPCEFSDPNSLLVHHEFTLKEDGNREEELVLPGNGLGDCDVVLSRSNKGVDKEAGGEENVPSGEQVLDGYRDNALEPRRNAAEKKKKKKKKKGLMTEVFDIFKGADVNFPLLNLISQVPAYAEFVRNLCKYKNKLEDGAKFVLKEEVSAIIQRRVSPDIHDPTSFVIGCTIGEHFFKGALMDMGTSINIMPLATFRKLAIGSLQPTSISVQLADETFRMPLGIVEDVLIRVDKFILPADFVILDMDEDPKSENGLPIILGRPFMAMAGAKVNVQKGTVKLKVLGEKIKLQVFQPIYSHNVIKEVFSTDLVKGNQAKRERIFGPLNPPKPLIQDLPVPVTANQELQELSYLDDDDDDMFEDFVNSYGKNDREFAFSSLESEPDIIVTSLPLHKSETPSTYVPPDLDLDPYSSDPQTSSFRQLHQVDEFTATPQRLEVVQHTSTIHERDRGILPTPYIPPHRRMFMPTSYLHPHEPRLSSSFESFKMSSPPCNEVQLEAIQCLREILGIGVNKMKTNEWYPPPHTSCKYMVAPYMSCYGVFPRKSPKIPRNHPLPNQKWPEEFNLSTNCFHSGPSESQIFEGLDEIIPSSVLYSLVASTPIEPQPQPEPQPHVPIQVAEPPALPEGGFLDMIQFVESFAQPEAEPQIQIQAVEQPVQPEAGPSQRKPAKNKRYSHVQIRALENFIAAHPTPSYEQKALLSLQIGLPMNKVNKWISKHKSPAVQSDEQLIAELISRNEELVKEIEELKTQNQILINALQAGNCPKCGGPVPPPGVQQQPRVDVDRPQPEFLEVSSDDSIDQEALRRDILSFMPTSTDRSLSLMPSGDQPGPAHDLVGVPAEEVSGIVRRAKDEFIFMATAGYPLWILPSTDINPIHLETLNFGEYLRMSQRGIPTSYFLSEASRHSATIRVSPITIVQTLMDVDQWLHIFCSMVTNAQILEILSPGEEESYKERTQIMSAEFVLPTPKVPAREAQFVRYSHQQLDGSWIIVDVSVDEWRQFQRPSTRSICRKRPSGCLIRDLQNGSSFVTWVENVDVRERTEDLHPRLRPIVESGYAFGARRWISNLQAQAERFIYSTGINTSPSDSPISPEGRRSLAITAKRMVISFCSDACNSTYHNWSSSNKTREKTMEVKTNKRRGDPGKPPGLHRTAGCTIELLSSHNRVFDYLRDIQNRPQWERISTNSIVHELATFSTGPDPRNCISVLAISRHNDLLLLQECSTDETGSFVIFAPIEKAEFQSMLCGVDQEIQLMPFGFYILPNVSGSILDGTLLTMVFQITVKNVSKKKAVEAVTQTVKETLHKIIEAVN</sequence>
<evidence type="ECO:0000259" key="12">
    <source>
        <dbReference type="PROSITE" id="PS50071"/>
    </source>
</evidence>
<evidence type="ECO:0000313" key="14">
    <source>
        <dbReference type="EMBL" id="KAK9929062.1"/>
    </source>
</evidence>
<evidence type="ECO:0000256" key="5">
    <source>
        <dbReference type="ARBA" id="ARBA00023125"/>
    </source>
</evidence>
<reference evidence="14 15" key="1">
    <citation type="journal article" date="2023" name="G3 (Bethesda)">
        <title>A chromosome-length genome assembly and annotation of blackberry (Rubus argutus, cv. 'Hillquist').</title>
        <authorList>
            <person name="Bruna T."/>
            <person name="Aryal R."/>
            <person name="Dudchenko O."/>
            <person name="Sargent D.J."/>
            <person name="Mead D."/>
            <person name="Buti M."/>
            <person name="Cavallini A."/>
            <person name="Hytonen T."/>
            <person name="Andres J."/>
            <person name="Pham M."/>
            <person name="Weisz D."/>
            <person name="Mascagni F."/>
            <person name="Usai G."/>
            <person name="Natali L."/>
            <person name="Bassil N."/>
            <person name="Fernandez G.E."/>
            <person name="Lomsadze A."/>
            <person name="Armour M."/>
            <person name="Olukolu B."/>
            <person name="Poorten T."/>
            <person name="Britton C."/>
            <person name="Davik J."/>
            <person name="Ashrafi H."/>
            <person name="Aiden E.L."/>
            <person name="Borodovsky M."/>
            <person name="Worthington M."/>
        </authorList>
    </citation>
    <scope>NUCLEOTIDE SEQUENCE [LARGE SCALE GENOMIC DNA]</scope>
    <source>
        <strain evidence="14">PI 553951</strain>
    </source>
</reference>
<comment type="subcellular location">
    <subcellularLocation>
        <location evidence="1 9">Nucleus</location>
    </subcellularLocation>
</comment>
<evidence type="ECO:0000256" key="2">
    <source>
        <dbReference type="ARBA" id="ARBA00006789"/>
    </source>
</evidence>
<feature type="coiled-coil region" evidence="10">
    <location>
        <begin position="769"/>
        <end position="803"/>
    </location>
</feature>
<keyword evidence="6 9" id="KW-0371">Homeobox</keyword>
<keyword evidence="3" id="KW-0805">Transcription regulation</keyword>
<dbReference type="Proteomes" id="UP001457282">
    <property type="component" value="Unassembled WGS sequence"/>
</dbReference>
<dbReference type="Pfam" id="PF01852">
    <property type="entry name" value="START"/>
    <property type="match status" value="1"/>
</dbReference>
<evidence type="ECO:0000256" key="7">
    <source>
        <dbReference type="ARBA" id="ARBA00023163"/>
    </source>
</evidence>
<evidence type="ECO:0000259" key="13">
    <source>
        <dbReference type="PROSITE" id="PS50848"/>
    </source>
</evidence>
<dbReference type="PANTHER" id="PTHR45654:SF77">
    <property type="entry name" value="HOMEOBOX-LEUCINE ZIPPER PROTEIN MERISTEM L1"/>
    <property type="match status" value="1"/>
</dbReference>
<dbReference type="Gene3D" id="3.30.530.20">
    <property type="match status" value="1"/>
</dbReference>
<keyword evidence="7" id="KW-0804">Transcription</keyword>
<comment type="caution">
    <text evidence="14">The sequence shown here is derived from an EMBL/GenBank/DDBJ whole genome shotgun (WGS) entry which is preliminary data.</text>
</comment>
<dbReference type="Pfam" id="PF25797">
    <property type="entry name" value="PDF2_C"/>
    <property type="match status" value="1"/>
</dbReference>
<dbReference type="GO" id="GO:0005634">
    <property type="term" value="C:nucleus"/>
    <property type="evidence" value="ECO:0007669"/>
    <property type="project" value="UniProtKB-SubCell"/>
</dbReference>
<dbReference type="SMART" id="SM00234">
    <property type="entry name" value="START"/>
    <property type="match status" value="1"/>
</dbReference>
<dbReference type="CDD" id="cd00086">
    <property type="entry name" value="homeodomain"/>
    <property type="match status" value="1"/>
</dbReference>
<name>A0AAW1WWS8_RUBAR</name>
<feature type="domain" description="Homeobox" evidence="12">
    <location>
        <begin position="711"/>
        <end position="771"/>
    </location>
</feature>